<dbReference type="EMBL" id="CAWVOH010000002">
    <property type="protein sequence ID" value="CAK8054663.1"/>
    <property type="molecule type" value="Genomic_DNA"/>
</dbReference>
<dbReference type="RefSeq" id="WP_349642206.1">
    <property type="nucleotide sequence ID" value="NZ_CAWVOH010000002.1"/>
</dbReference>
<proteinExistence type="predicted"/>
<name>A0ABM9N6T2_9LACO</name>
<keyword evidence="2" id="KW-1185">Reference proteome</keyword>
<sequence>MSENKIDPKEFLSALFLYAHDFNFNHIVFEVNRFKVSVNLVRRSATYGAADLFYTSEGPKTMAKVMSTINKAIEMAELEGSQQAKIETPELTRGEQIFQFKMREFGGGKYQLDLSL</sequence>
<comment type="caution">
    <text evidence="1">The sequence shown here is derived from an EMBL/GenBank/DDBJ whole genome shotgun (WGS) entry which is preliminary data.</text>
</comment>
<protein>
    <submittedName>
        <fullName evidence="1">Uncharacterized protein</fullName>
    </submittedName>
</protein>
<gene>
    <name evidence="1" type="ORF">R54876_GBNLAHCA_01237</name>
</gene>
<evidence type="ECO:0000313" key="2">
    <source>
        <dbReference type="Proteomes" id="UP001314241"/>
    </source>
</evidence>
<organism evidence="1 2">
    <name type="scientific">Eupransor demetentiae</name>
    <dbReference type="NCBI Taxonomy" id="3109584"/>
    <lineage>
        <taxon>Bacteria</taxon>
        <taxon>Bacillati</taxon>
        <taxon>Bacillota</taxon>
        <taxon>Bacilli</taxon>
        <taxon>Lactobacillales</taxon>
        <taxon>Lactobacillaceae</taxon>
        <taxon>Eupransor</taxon>
    </lineage>
</organism>
<reference evidence="1 2" key="1">
    <citation type="submission" date="2024-01" db="EMBL/GenBank/DDBJ databases">
        <authorList>
            <person name="Botero Cardona J."/>
        </authorList>
    </citation>
    <scope>NUCLEOTIDE SEQUENCE [LARGE SCALE GENOMIC DNA]</scope>
    <source>
        <strain evidence="1 2">LMG 33000</strain>
    </source>
</reference>
<dbReference type="Proteomes" id="UP001314241">
    <property type="component" value="Unassembled WGS sequence"/>
</dbReference>
<evidence type="ECO:0000313" key="1">
    <source>
        <dbReference type="EMBL" id="CAK8054663.1"/>
    </source>
</evidence>
<accession>A0ABM9N6T2</accession>